<comment type="caution">
    <text evidence="8">The sequence shown here is derived from an EMBL/GenBank/DDBJ whole genome shotgun (WGS) entry which is preliminary data.</text>
</comment>
<evidence type="ECO:0000256" key="6">
    <source>
        <dbReference type="ARBA" id="ARBA00023229"/>
    </source>
</evidence>
<dbReference type="SUPFAM" id="SSF48576">
    <property type="entry name" value="Terpenoid synthases"/>
    <property type="match status" value="1"/>
</dbReference>
<gene>
    <name evidence="8" type="ORF">OEV82_06475</name>
</gene>
<keyword evidence="4" id="KW-0479">Metal-binding</keyword>
<evidence type="ECO:0000313" key="9">
    <source>
        <dbReference type="Proteomes" id="UP001208656"/>
    </source>
</evidence>
<comment type="cofactor">
    <cofactor evidence="1">
        <name>Mg(2+)</name>
        <dbReference type="ChEBI" id="CHEBI:18420"/>
    </cofactor>
</comment>
<dbReference type="InterPro" id="IPR053378">
    <property type="entry name" value="Prenyl_diphosphate_synthase"/>
</dbReference>
<dbReference type="EMBL" id="JAOUSE010000013">
    <property type="protein sequence ID" value="MCU9594096.1"/>
    <property type="molecule type" value="Genomic_DNA"/>
</dbReference>
<evidence type="ECO:0000313" key="8">
    <source>
        <dbReference type="EMBL" id="MCU9594096.1"/>
    </source>
</evidence>
<evidence type="ECO:0000256" key="3">
    <source>
        <dbReference type="ARBA" id="ARBA00022679"/>
    </source>
</evidence>
<keyword evidence="6" id="KW-0414">Isoprene biosynthesis</keyword>
<reference evidence="8 9" key="1">
    <citation type="submission" date="2022-10" db="EMBL/GenBank/DDBJ databases">
        <title>Description of Fervidibacillus gen. nov. in the family Fervidibacillaceae fam. nov. with two species, Fervidibacillus albus sp. nov., and Fervidibacillus halotolerans sp. nov., isolated from tidal flat sediments.</title>
        <authorList>
            <person name="Kwon K.K."/>
            <person name="Yang S.-H."/>
        </authorList>
    </citation>
    <scope>NUCLEOTIDE SEQUENCE [LARGE SCALE GENOMIC DNA]</scope>
    <source>
        <strain evidence="8 9">DSM 23332</strain>
    </source>
</reference>
<keyword evidence="5" id="KW-0460">Magnesium</keyword>
<keyword evidence="3 7" id="KW-0808">Transferase</keyword>
<name>A0ABT2WEI5_9BACI</name>
<dbReference type="RefSeq" id="WP_263061378.1">
    <property type="nucleotide sequence ID" value="NZ_JAOUSE010000013.1"/>
</dbReference>
<protein>
    <submittedName>
        <fullName evidence="8">Polyprenyl synthetase family protein</fullName>
    </submittedName>
</protein>
<dbReference type="PANTHER" id="PTHR43281:SF1">
    <property type="entry name" value="FARNESYL DIPHOSPHATE SYNTHASE"/>
    <property type="match status" value="1"/>
</dbReference>
<dbReference type="Gene3D" id="1.10.600.10">
    <property type="entry name" value="Farnesyl Diphosphate Synthase"/>
    <property type="match status" value="1"/>
</dbReference>
<evidence type="ECO:0000256" key="5">
    <source>
        <dbReference type="ARBA" id="ARBA00022842"/>
    </source>
</evidence>
<dbReference type="NCBIfam" id="NF045485">
    <property type="entry name" value="FPPsyn"/>
    <property type="match status" value="1"/>
</dbReference>
<dbReference type="PANTHER" id="PTHR43281">
    <property type="entry name" value="FARNESYL DIPHOSPHATE SYNTHASE"/>
    <property type="match status" value="1"/>
</dbReference>
<dbReference type="SFLD" id="SFLDG01017">
    <property type="entry name" value="Polyprenyl_Transferase_Like"/>
    <property type="match status" value="1"/>
</dbReference>
<dbReference type="SFLD" id="SFLDS00005">
    <property type="entry name" value="Isoprenoid_Synthase_Type_I"/>
    <property type="match status" value="1"/>
</dbReference>
<proteinExistence type="inferred from homology"/>
<dbReference type="InterPro" id="IPR000092">
    <property type="entry name" value="Polyprenyl_synt"/>
</dbReference>
<dbReference type="Proteomes" id="UP001208656">
    <property type="component" value="Unassembled WGS sequence"/>
</dbReference>
<comment type="similarity">
    <text evidence="2 7">Belongs to the FPP/GGPP synthase family.</text>
</comment>
<dbReference type="PROSITE" id="PS00723">
    <property type="entry name" value="POLYPRENYL_SYNTHASE_1"/>
    <property type="match status" value="1"/>
</dbReference>
<dbReference type="InterPro" id="IPR033749">
    <property type="entry name" value="Polyprenyl_synt_CS"/>
</dbReference>
<keyword evidence="9" id="KW-1185">Reference proteome</keyword>
<evidence type="ECO:0000256" key="1">
    <source>
        <dbReference type="ARBA" id="ARBA00001946"/>
    </source>
</evidence>
<sequence>MPDYMKVQIEKINIELKKYIQSLNTPESLRQAMDYSLQAGGKRIRPLLIFSTLSAFNKNPLIGLPVACAVEMIHTYSLIHDDLPAMDDDELRRGKPTNHKVFGEATAILAGDGLLTYSFQVLAEMKGFSANKKVALIRELAKSAGPEGMVAGQVADLEGENQDLNLEQLEYIHKHKTGNLLAFCIKAGAIMADSDHKTLTKLEEYAFHIGLAFQIRDDILDIEGSEEMIGKNIGRDVEKQKSTYPKLLTMKGAKEKLKDHLLKAEQILSILPIEKQYLSYITELIGKRNR</sequence>
<dbReference type="Pfam" id="PF00348">
    <property type="entry name" value="polyprenyl_synt"/>
    <property type="match status" value="1"/>
</dbReference>
<dbReference type="PROSITE" id="PS00444">
    <property type="entry name" value="POLYPRENYL_SYNTHASE_2"/>
    <property type="match status" value="1"/>
</dbReference>
<dbReference type="CDD" id="cd00685">
    <property type="entry name" value="Trans_IPPS_HT"/>
    <property type="match status" value="1"/>
</dbReference>
<dbReference type="InterPro" id="IPR008949">
    <property type="entry name" value="Isoprenoid_synthase_dom_sf"/>
</dbReference>
<evidence type="ECO:0000256" key="4">
    <source>
        <dbReference type="ARBA" id="ARBA00022723"/>
    </source>
</evidence>
<organism evidence="8 9">
    <name type="scientific">Pallidibacillus thermolactis</name>
    <dbReference type="NCBI Taxonomy" id="251051"/>
    <lineage>
        <taxon>Bacteria</taxon>
        <taxon>Bacillati</taxon>
        <taxon>Bacillota</taxon>
        <taxon>Bacilli</taxon>
        <taxon>Bacillales</taxon>
        <taxon>Bacillaceae</taxon>
        <taxon>Pallidibacillus</taxon>
    </lineage>
</organism>
<evidence type="ECO:0000256" key="2">
    <source>
        <dbReference type="ARBA" id="ARBA00006706"/>
    </source>
</evidence>
<accession>A0ABT2WEI5</accession>
<evidence type="ECO:0000256" key="7">
    <source>
        <dbReference type="RuleBase" id="RU004466"/>
    </source>
</evidence>